<dbReference type="Pfam" id="PF03641">
    <property type="entry name" value="Lysine_decarbox"/>
    <property type="match status" value="1"/>
</dbReference>
<sequence>MNICVFSSSSNAISPVYFDEAKKLGKLIGEKGHTLVNGGANVGLMEAVTVAASEAGAKTIGVIPERFVQRSLASDNLHEVVETRDMKERKAKMREISDAFIALPGGFGTLEEILEVLTLRQLSYHSKPIVFVNTNGFFRYLFKQFELSFSEKFAKEVYRELYFSAKDAEEAMKFIAEYRPVELDSKWFEVPNK</sequence>
<keyword evidence="3" id="KW-0203">Cytokinin biosynthesis</keyword>
<dbReference type="AlphaFoldDB" id="A0A1M5AIF1"/>
<dbReference type="InterPro" id="IPR031100">
    <property type="entry name" value="LOG_fam"/>
</dbReference>
<proteinExistence type="inferred from homology"/>
<dbReference type="GO" id="GO:0005829">
    <property type="term" value="C:cytosol"/>
    <property type="evidence" value="ECO:0007669"/>
    <property type="project" value="TreeGrafter"/>
</dbReference>
<evidence type="ECO:0000256" key="2">
    <source>
        <dbReference type="ARBA" id="ARBA00006763"/>
    </source>
</evidence>
<dbReference type="Proteomes" id="UP000184164">
    <property type="component" value="Unassembled WGS sequence"/>
</dbReference>
<comment type="similarity">
    <text evidence="2 3">Belongs to the LOG family.</text>
</comment>
<dbReference type="NCBIfam" id="TIGR00730">
    <property type="entry name" value="Rossman fold protein, TIGR00730 family"/>
    <property type="match status" value="1"/>
</dbReference>
<dbReference type="InterPro" id="IPR005269">
    <property type="entry name" value="LOG"/>
</dbReference>
<gene>
    <name evidence="4" type="ORF">SAMN05444274_104344</name>
</gene>
<keyword evidence="3" id="KW-0378">Hydrolase</keyword>
<evidence type="ECO:0000256" key="1">
    <source>
        <dbReference type="ARBA" id="ARBA00000274"/>
    </source>
</evidence>
<dbReference type="EC" id="3.2.2.n1" evidence="3"/>
<dbReference type="STRING" id="1484053.SAMN05444274_104344"/>
<evidence type="ECO:0000256" key="3">
    <source>
        <dbReference type="RuleBase" id="RU363015"/>
    </source>
</evidence>
<dbReference type="GO" id="GO:0008714">
    <property type="term" value="F:AMP nucleosidase activity"/>
    <property type="evidence" value="ECO:0007669"/>
    <property type="project" value="UniProtKB-EC"/>
</dbReference>
<evidence type="ECO:0000313" key="5">
    <source>
        <dbReference type="Proteomes" id="UP000184164"/>
    </source>
</evidence>
<reference evidence="4 5" key="1">
    <citation type="submission" date="2016-11" db="EMBL/GenBank/DDBJ databases">
        <authorList>
            <person name="Jaros S."/>
            <person name="Januszkiewicz K."/>
            <person name="Wedrychowicz H."/>
        </authorList>
    </citation>
    <scope>NUCLEOTIDE SEQUENCE [LARGE SCALE GENOMIC DNA]</scope>
    <source>
        <strain evidence="4 5">DSM 26910</strain>
    </source>
</reference>
<keyword evidence="5" id="KW-1185">Reference proteome</keyword>
<dbReference type="OrthoDB" id="9801098at2"/>
<dbReference type="EMBL" id="FQUM01000004">
    <property type="protein sequence ID" value="SHF30100.1"/>
    <property type="molecule type" value="Genomic_DNA"/>
</dbReference>
<protein>
    <recommendedName>
        <fullName evidence="3">Cytokinin riboside 5'-monophosphate phosphoribohydrolase</fullName>
        <ecNumber evidence="3">3.2.2.n1</ecNumber>
    </recommendedName>
</protein>
<organism evidence="4 5">
    <name type="scientific">Mariniphaga anaerophila</name>
    <dbReference type="NCBI Taxonomy" id="1484053"/>
    <lineage>
        <taxon>Bacteria</taxon>
        <taxon>Pseudomonadati</taxon>
        <taxon>Bacteroidota</taxon>
        <taxon>Bacteroidia</taxon>
        <taxon>Marinilabiliales</taxon>
        <taxon>Prolixibacteraceae</taxon>
        <taxon>Mariniphaga</taxon>
    </lineage>
</organism>
<dbReference type="PANTHER" id="PTHR31223">
    <property type="entry name" value="LOG FAMILY PROTEIN YJL055W"/>
    <property type="match status" value="1"/>
</dbReference>
<dbReference type="GO" id="GO:0009691">
    <property type="term" value="P:cytokinin biosynthetic process"/>
    <property type="evidence" value="ECO:0007669"/>
    <property type="project" value="UniProtKB-UniRule"/>
</dbReference>
<comment type="catalytic activity">
    <reaction evidence="1">
        <text>AMP + H2O = D-ribose 5-phosphate + adenine</text>
        <dbReference type="Rhea" id="RHEA:20129"/>
        <dbReference type="ChEBI" id="CHEBI:15377"/>
        <dbReference type="ChEBI" id="CHEBI:16708"/>
        <dbReference type="ChEBI" id="CHEBI:78346"/>
        <dbReference type="ChEBI" id="CHEBI:456215"/>
        <dbReference type="EC" id="3.2.2.4"/>
    </reaction>
</comment>
<dbReference type="Gene3D" id="3.40.50.450">
    <property type="match status" value="1"/>
</dbReference>
<name>A0A1M5AIF1_9BACT</name>
<dbReference type="SUPFAM" id="SSF102405">
    <property type="entry name" value="MCP/YpsA-like"/>
    <property type="match status" value="1"/>
</dbReference>
<dbReference type="PANTHER" id="PTHR31223:SF70">
    <property type="entry name" value="LOG FAMILY PROTEIN YJL055W"/>
    <property type="match status" value="1"/>
</dbReference>
<accession>A0A1M5AIF1</accession>
<evidence type="ECO:0000313" key="4">
    <source>
        <dbReference type="EMBL" id="SHF30100.1"/>
    </source>
</evidence>
<dbReference type="RefSeq" id="WP_073001441.1">
    <property type="nucleotide sequence ID" value="NZ_FQUM01000004.1"/>
</dbReference>